<comment type="caution">
    <text evidence="6">The sequence shown here is derived from an EMBL/GenBank/DDBJ whole genome shotgun (WGS) entry which is preliminary data.</text>
</comment>
<dbReference type="SUPFAM" id="SSF48498">
    <property type="entry name" value="Tetracyclin repressor-like, C-terminal domain"/>
    <property type="match status" value="1"/>
</dbReference>
<evidence type="ECO:0000256" key="4">
    <source>
        <dbReference type="PROSITE-ProRule" id="PRU00335"/>
    </source>
</evidence>
<dbReference type="SUPFAM" id="SSF46689">
    <property type="entry name" value="Homeodomain-like"/>
    <property type="match status" value="1"/>
</dbReference>
<dbReference type="InterPro" id="IPR025996">
    <property type="entry name" value="MT1864/Rv1816-like_C"/>
</dbReference>
<reference evidence="7" key="1">
    <citation type="journal article" date="2019" name="Int. J. Syst. Evol. Microbiol.">
        <title>The Global Catalogue of Microorganisms (GCM) 10K type strain sequencing project: providing services to taxonomists for standard genome sequencing and annotation.</title>
        <authorList>
            <consortium name="The Broad Institute Genomics Platform"/>
            <consortium name="The Broad Institute Genome Sequencing Center for Infectious Disease"/>
            <person name="Wu L."/>
            <person name="Ma J."/>
        </authorList>
    </citation>
    <scope>NUCLEOTIDE SEQUENCE [LARGE SCALE GENOMIC DNA]</scope>
    <source>
        <strain evidence="7">JCM 18303</strain>
    </source>
</reference>
<accession>A0ABP9PYF8</accession>
<proteinExistence type="predicted"/>
<organism evidence="6 7">
    <name type="scientific">Pseudonocardia eucalypti</name>
    <dbReference type="NCBI Taxonomy" id="648755"/>
    <lineage>
        <taxon>Bacteria</taxon>
        <taxon>Bacillati</taxon>
        <taxon>Actinomycetota</taxon>
        <taxon>Actinomycetes</taxon>
        <taxon>Pseudonocardiales</taxon>
        <taxon>Pseudonocardiaceae</taxon>
        <taxon>Pseudonocardia</taxon>
    </lineage>
</organism>
<keyword evidence="1" id="KW-0805">Transcription regulation</keyword>
<name>A0ABP9PYF8_9PSEU</name>
<evidence type="ECO:0000256" key="1">
    <source>
        <dbReference type="ARBA" id="ARBA00023015"/>
    </source>
</evidence>
<dbReference type="Pfam" id="PF13305">
    <property type="entry name" value="TetR_C_33"/>
    <property type="match status" value="1"/>
</dbReference>
<dbReference type="RefSeq" id="WP_185061665.1">
    <property type="nucleotide sequence ID" value="NZ_BAABJP010000008.1"/>
</dbReference>
<dbReference type="InterPro" id="IPR009057">
    <property type="entry name" value="Homeodomain-like_sf"/>
</dbReference>
<dbReference type="InterPro" id="IPR050109">
    <property type="entry name" value="HTH-type_TetR-like_transc_reg"/>
</dbReference>
<dbReference type="InterPro" id="IPR001647">
    <property type="entry name" value="HTH_TetR"/>
</dbReference>
<keyword evidence="2 4" id="KW-0238">DNA-binding</keyword>
<keyword evidence="7" id="KW-1185">Reference proteome</keyword>
<keyword evidence="3" id="KW-0804">Transcription</keyword>
<dbReference type="PANTHER" id="PTHR30055:SF234">
    <property type="entry name" value="HTH-TYPE TRANSCRIPTIONAL REGULATOR BETI"/>
    <property type="match status" value="1"/>
</dbReference>
<gene>
    <name evidence="6" type="ORF">GCM10023321_25250</name>
</gene>
<sequence>MAYSTAARIADEARALLLAEGLEAVSMRRVASAAGITAMAIYRHYPSREALLGAVADQARAEITERWRHRPRQATPRAELRSTLNAVLDLALGQPALYSLLTTDSPSDSADLNWDPRAGKSPVLDAVAAAIDEGMDDGDFPPDDVWQVAVTIVGMLHGLISLHHAGQLGLSDPEFRVLCGTSMTRLLDGVAPQPAAEPVEPVAP</sequence>
<feature type="domain" description="HTH tetR-type" evidence="5">
    <location>
        <begin position="3"/>
        <end position="63"/>
    </location>
</feature>
<evidence type="ECO:0000259" key="5">
    <source>
        <dbReference type="PROSITE" id="PS50977"/>
    </source>
</evidence>
<dbReference type="Gene3D" id="1.10.357.10">
    <property type="entry name" value="Tetracycline Repressor, domain 2"/>
    <property type="match status" value="1"/>
</dbReference>
<dbReference type="EMBL" id="BAABJP010000008">
    <property type="protein sequence ID" value="GAA5154040.1"/>
    <property type="molecule type" value="Genomic_DNA"/>
</dbReference>
<dbReference type="Proteomes" id="UP001428817">
    <property type="component" value="Unassembled WGS sequence"/>
</dbReference>
<protein>
    <recommendedName>
        <fullName evidence="5">HTH tetR-type domain-containing protein</fullName>
    </recommendedName>
</protein>
<feature type="DNA-binding region" description="H-T-H motif" evidence="4">
    <location>
        <begin position="26"/>
        <end position="45"/>
    </location>
</feature>
<dbReference type="InterPro" id="IPR036271">
    <property type="entry name" value="Tet_transcr_reg_TetR-rel_C_sf"/>
</dbReference>
<dbReference type="PRINTS" id="PR00455">
    <property type="entry name" value="HTHTETR"/>
</dbReference>
<dbReference type="Pfam" id="PF00440">
    <property type="entry name" value="TetR_N"/>
    <property type="match status" value="1"/>
</dbReference>
<evidence type="ECO:0000313" key="6">
    <source>
        <dbReference type="EMBL" id="GAA5154040.1"/>
    </source>
</evidence>
<evidence type="ECO:0000313" key="7">
    <source>
        <dbReference type="Proteomes" id="UP001428817"/>
    </source>
</evidence>
<evidence type="ECO:0000256" key="2">
    <source>
        <dbReference type="ARBA" id="ARBA00023125"/>
    </source>
</evidence>
<dbReference type="PROSITE" id="PS50977">
    <property type="entry name" value="HTH_TETR_2"/>
    <property type="match status" value="1"/>
</dbReference>
<evidence type="ECO:0000256" key="3">
    <source>
        <dbReference type="ARBA" id="ARBA00023163"/>
    </source>
</evidence>
<dbReference type="PANTHER" id="PTHR30055">
    <property type="entry name" value="HTH-TYPE TRANSCRIPTIONAL REGULATOR RUTR"/>
    <property type="match status" value="1"/>
</dbReference>